<dbReference type="SUPFAM" id="SSF69304">
    <property type="entry name" value="Tricorn protease N-terminal domain"/>
    <property type="match status" value="1"/>
</dbReference>
<dbReference type="InterPro" id="IPR011659">
    <property type="entry name" value="WD40"/>
</dbReference>
<protein>
    <recommendedName>
        <fullName evidence="2">Peptidase MA-like domain-containing protein</fullName>
    </recommendedName>
</protein>
<dbReference type="PANTHER" id="PTHR36842:SF1">
    <property type="entry name" value="PROTEIN TOLB"/>
    <property type="match status" value="1"/>
</dbReference>
<reference evidence="3 4" key="1">
    <citation type="submission" date="2019-03" db="EMBL/GenBank/DDBJ databases">
        <title>Metabolic potential of uncultured bacteria and archaea associated with petroleum seepage in deep-sea sediments.</title>
        <authorList>
            <person name="Dong X."/>
            <person name="Hubert C."/>
        </authorList>
    </citation>
    <scope>NUCLEOTIDE SEQUENCE [LARGE SCALE GENOMIC DNA]</scope>
    <source>
        <strain evidence="3">E29_bin28</strain>
    </source>
</reference>
<dbReference type="Gene3D" id="2.120.10.30">
    <property type="entry name" value="TolB, C-terminal domain"/>
    <property type="match status" value="2"/>
</dbReference>
<dbReference type="EMBL" id="SOIJ01000008">
    <property type="protein sequence ID" value="TET94402.1"/>
    <property type="molecule type" value="Genomic_DNA"/>
</dbReference>
<evidence type="ECO:0000313" key="3">
    <source>
        <dbReference type="EMBL" id="TET94402.1"/>
    </source>
</evidence>
<dbReference type="PANTHER" id="PTHR36842">
    <property type="entry name" value="PROTEIN TOLB HOMOLOG"/>
    <property type="match status" value="1"/>
</dbReference>
<accession>A0A523YS96</accession>
<dbReference type="Gene3D" id="2.40.160.50">
    <property type="entry name" value="membrane protein fhac: a member of the omp85/tpsb transporter family"/>
    <property type="match status" value="1"/>
</dbReference>
<comment type="caution">
    <text evidence="3">The sequence shown here is derived from an EMBL/GenBank/DDBJ whole genome shotgun (WGS) entry which is preliminary data.</text>
</comment>
<gene>
    <name evidence="3" type="ORF">E3J33_00160</name>
</gene>
<proteinExistence type="inferred from homology"/>
<dbReference type="InterPro" id="IPR011042">
    <property type="entry name" value="6-blade_b-propeller_TolB-like"/>
</dbReference>
<name>A0A523YS96_UNCAE</name>
<feature type="domain" description="Peptidase MA-like" evidence="2">
    <location>
        <begin position="122"/>
        <end position="243"/>
    </location>
</feature>
<feature type="non-terminal residue" evidence="3">
    <location>
        <position position="918"/>
    </location>
</feature>
<evidence type="ECO:0000259" key="2">
    <source>
        <dbReference type="Pfam" id="PF13485"/>
    </source>
</evidence>
<dbReference type="AlphaFoldDB" id="A0A523YS96"/>
<organism evidence="3 4">
    <name type="scientific">Aerophobetes bacterium</name>
    <dbReference type="NCBI Taxonomy" id="2030807"/>
    <lineage>
        <taxon>Bacteria</taxon>
        <taxon>Candidatus Aerophobota</taxon>
    </lineage>
</organism>
<dbReference type="Pfam" id="PF07676">
    <property type="entry name" value="PD40"/>
    <property type="match status" value="4"/>
</dbReference>
<dbReference type="Proteomes" id="UP000316925">
    <property type="component" value="Unassembled WGS sequence"/>
</dbReference>
<dbReference type="Pfam" id="PF13485">
    <property type="entry name" value="Peptidase_MA_2"/>
    <property type="match status" value="1"/>
</dbReference>
<sequence>MLGRLRLKGIFWRKGWIIPLFFFFVLAPKITLAEFNHPELRWKVIETPHFLIHYHQGEESFAYTSARIAEEIYPRITSDLGYQPSQKTPIIIENYNDTTGGYTSTLTGKIVIQAQSDPTRGSGSLSWIREVIAHEFTHVVTFAAIQESVFPLRRLIANLVLPMWFIEGLAQYEGEELHSLKRMVVGDEARQTTIMSEADLAAFYFFEGWGRTSGYYQSDSFIRYIFEIYGKDKIAGILTHLRSQPIYQLVGQISLTTGEMALSPLPHFLSFDEALKTVVGKDSSTLYVEWRNWIMDKYSKGKEDTSDPWLTPESLLTSEGRKNMHPVFSPSEDKIAFTSDRGYDYGIFDLYLMDLGTKEVKRLDKKVNPYISFSPDENKIVYSKTQFFAPERAFLSDLYLVDVKTKRKRRLTYGLRAGQPVFSPKGDRIVFVRQEGGNSNLYLLEIKTGKVFSLTNHHDGLTQNFSPSFSPDGEKIAFASFRQGKRGIFLLDLKNRITSPLTLDDADDRCPVFSPDGEKVYFISNRKDGVFNLFSVDLLTKRLKQYTRVRGGVFEPAISSDEKRVVVSAYQAQRFSLYLLSLKPLDEEELNPSESKKTTKIMAEYSPTQEDRVAHLGLTCRPYRPRLRLHYILPWVSLSPDGSYISLDAYASDTLEKHNLYISTLLTEGFQYDLTYVNRELGPTLWGEVYKLRRSSGALAGLSYSLTDKQTLGLLFHTESGKSTLFLSPESWRGRMNRIKGIWQFANLTPTCDPGLERSGKLFYLGAEYSGPDIGSELNYTAYEAGIANYKRFRNNRSFALRLLGRKIENREEKVKVLAPLGGANSLRGYPRDCLEGENLLLTSVEYRFLWLKRIGGSPNLYLDRLGAALFYDAGDAWNKKFKLKRSWGGELRLRLLPFGKYSLIVRLGIAWPLDWEK</sequence>
<dbReference type="InterPro" id="IPR039568">
    <property type="entry name" value="Peptidase_MA-like_dom"/>
</dbReference>
<evidence type="ECO:0000313" key="4">
    <source>
        <dbReference type="Proteomes" id="UP000316925"/>
    </source>
</evidence>
<evidence type="ECO:0000256" key="1">
    <source>
        <dbReference type="ARBA" id="ARBA00009820"/>
    </source>
</evidence>
<comment type="similarity">
    <text evidence="1">Belongs to the TolB family.</text>
</comment>